<evidence type="ECO:0000313" key="11">
    <source>
        <dbReference type="EMBL" id="MCQ8278781.1"/>
    </source>
</evidence>
<dbReference type="Gene3D" id="1.20.1560.10">
    <property type="entry name" value="ABC transporter type 1, transmembrane domain"/>
    <property type="match status" value="1"/>
</dbReference>
<dbReference type="CDD" id="cd03253">
    <property type="entry name" value="ABCC_ATM1_transporter"/>
    <property type="match status" value="1"/>
</dbReference>
<keyword evidence="5 11" id="KW-0067">ATP-binding</keyword>
<dbReference type="EMBL" id="JAMSKV010000008">
    <property type="protein sequence ID" value="MCQ8278781.1"/>
    <property type="molecule type" value="Genomic_DNA"/>
</dbReference>
<feature type="domain" description="ABC transporter" evidence="9">
    <location>
        <begin position="367"/>
        <end position="601"/>
    </location>
</feature>
<dbReference type="PANTHER" id="PTHR24221:SF402">
    <property type="entry name" value="IRON-SULFUR CLUSTERS TRANSPORTER ABCB7, MITOCHONDRIAL"/>
    <property type="match status" value="1"/>
</dbReference>
<feature type="transmembrane region" description="Helical" evidence="8">
    <location>
        <begin position="154"/>
        <end position="179"/>
    </location>
</feature>
<dbReference type="InterPro" id="IPR011527">
    <property type="entry name" value="ABC1_TM_dom"/>
</dbReference>
<evidence type="ECO:0000256" key="7">
    <source>
        <dbReference type="ARBA" id="ARBA00023136"/>
    </source>
</evidence>
<gene>
    <name evidence="11" type="ORF">NFI95_09980</name>
</gene>
<evidence type="ECO:0000256" key="6">
    <source>
        <dbReference type="ARBA" id="ARBA00022989"/>
    </source>
</evidence>
<sequence length="622" mass="68410">MSSASPGADPVPRPRTSAFSTVRGLLPFLWPRGDLRTRLLVVGAVLLLILAKLATVCVPIVYARAVDRLSHRDPTHALVVPVALILGYGALRIAAGGFGELRDALFAPVKQRVIRVAAIRTFRHLHALSLRFHLDRQTGGVTRAIERGTQAIELILRLGVFNIVPTLIETLMVTVVIWRLFDWRFALAVLLTVVTYVGFTVAFTSWRIGIRRRMNEVESEASTKALDSLLNFETVKYFGNEAHEARRYDETQGRYERAAVRTQVSLNLLNLGQATIIAVALAAIMLMAAEGVASGRLTVGKFVLVNTYLMQLYAPLNLLGFVYSSLRQSVVDLEQMFRLLGETQEVRDPAAPLLLPASLEDAPPASVRFENVRFGYRPDREILHGISFSVPPGGRVAIVGPTGAGKSTISRLLFRFYDVDDGRVLVDEQDVRDYAQESLRAAIGVVPQDTVLFNDTIRYNIAYGRIGATQAEIEHAARLAQVHDFVMGLPDGYDTRVGERGLKLSGGEKQRVAIARTILKNPRLLLLDEATSALDTHTESEIQAALRTVAAHRTTLVIAHRLSTVVDADEILVLSDGRIAERGTHRTLLEQDGVYARMWAAQSEEEAAGEPHLPSPALDAAF</sequence>
<feature type="transmembrane region" description="Helical" evidence="8">
    <location>
        <begin position="185"/>
        <end position="206"/>
    </location>
</feature>
<dbReference type="InterPro" id="IPR017871">
    <property type="entry name" value="ABC_transporter-like_CS"/>
</dbReference>
<evidence type="ECO:0000259" key="9">
    <source>
        <dbReference type="PROSITE" id="PS50893"/>
    </source>
</evidence>
<dbReference type="InterPro" id="IPR003593">
    <property type="entry name" value="AAA+_ATPase"/>
</dbReference>
<dbReference type="PROSITE" id="PS00211">
    <property type="entry name" value="ABC_TRANSPORTER_1"/>
    <property type="match status" value="1"/>
</dbReference>
<dbReference type="GO" id="GO:0005524">
    <property type="term" value="F:ATP binding"/>
    <property type="evidence" value="ECO:0007669"/>
    <property type="project" value="UniProtKB-KW"/>
</dbReference>
<evidence type="ECO:0000256" key="5">
    <source>
        <dbReference type="ARBA" id="ARBA00022840"/>
    </source>
</evidence>
<dbReference type="InterPro" id="IPR036640">
    <property type="entry name" value="ABC1_TM_sf"/>
</dbReference>
<dbReference type="Proteomes" id="UP001524587">
    <property type="component" value="Unassembled WGS sequence"/>
</dbReference>
<protein>
    <submittedName>
        <fullName evidence="11">ABC transporter ATP-binding protein/permease</fullName>
    </submittedName>
</protein>
<evidence type="ECO:0000256" key="4">
    <source>
        <dbReference type="ARBA" id="ARBA00022741"/>
    </source>
</evidence>
<feature type="transmembrane region" description="Helical" evidence="8">
    <location>
        <begin position="75"/>
        <end position="95"/>
    </location>
</feature>
<comment type="caution">
    <text evidence="11">The sequence shown here is derived from an EMBL/GenBank/DDBJ whole genome shotgun (WGS) entry which is preliminary data.</text>
</comment>
<evidence type="ECO:0000259" key="10">
    <source>
        <dbReference type="PROSITE" id="PS50929"/>
    </source>
</evidence>
<organism evidence="11 12">
    <name type="scientific">Endosaccharibacter trunci</name>
    <dbReference type="NCBI Taxonomy" id="2812733"/>
    <lineage>
        <taxon>Bacteria</taxon>
        <taxon>Pseudomonadati</taxon>
        <taxon>Pseudomonadota</taxon>
        <taxon>Alphaproteobacteria</taxon>
        <taxon>Acetobacterales</taxon>
        <taxon>Acetobacteraceae</taxon>
        <taxon>Endosaccharibacter</taxon>
    </lineage>
</organism>
<keyword evidence="6 8" id="KW-1133">Transmembrane helix</keyword>
<feature type="transmembrane region" description="Helical" evidence="8">
    <location>
        <begin position="39"/>
        <end position="63"/>
    </location>
</feature>
<dbReference type="InterPro" id="IPR027417">
    <property type="entry name" value="P-loop_NTPase"/>
</dbReference>
<keyword evidence="12" id="KW-1185">Reference proteome</keyword>
<evidence type="ECO:0000313" key="12">
    <source>
        <dbReference type="Proteomes" id="UP001524587"/>
    </source>
</evidence>
<keyword evidence="2" id="KW-0813">Transport</keyword>
<keyword evidence="7 8" id="KW-0472">Membrane</keyword>
<dbReference type="RefSeq" id="WP_422864265.1">
    <property type="nucleotide sequence ID" value="NZ_JAMSKV010000008.1"/>
</dbReference>
<feature type="transmembrane region" description="Helical" evidence="8">
    <location>
        <begin position="308"/>
        <end position="326"/>
    </location>
</feature>
<dbReference type="CDD" id="cd18582">
    <property type="entry name" value="ABC_6TM_ATM1_ABCB7"/>
    <property type="match status" value="1"/>
</dbReference>
<dbReference type="PROSITE" id="PS50893">
    <property type="entry name" value="ABC_TRANSPORTER_2"/>
    <property type="match status" value="1"/>
</dbReference>
<reference evidence="11 12" key="1">
    <citation type="submission" date="2022-06" db="EMBL/GenBank/DDBJ databases">
        <title>Endosaccharibacter gen. nov., sp. nov., endophytic bacteria isolated from sugarcane.</title>
        <authorList>
            <person name="Pitiwittayakul N."/>
            <person name="Yukphan P."/>
            <person name="Charoenyingcharoen P."/>
            <person name="Tanasupawat S."/>
        </authorList>
    </citation>
    <scope>NUCLEOTIDE SEQUENCE [LARGE SCALE GENOMIC DNA]</scope>
    <source>
        <strain evidence="11 12">KSS8</strain>
    </source>
</reference>
<dbReference type="InterPro" id="IPR039421">
    <property type="entry name" value="Type_1_exporter"/>
</dbReference>
<evidence type="ECO:0000256" key="3">
    <source>
        <dbReference type="ARBA" id="ARBA00022692"/>
    </source>
</evidence>
<comment type="subcellular location">
    <subcellularLocation>
        <location evidence="1">Cell membrane</location>
        <topology evidence="1">Multi-pass membrane protein</topology>
    </subcellularLocation>
</comment>
<dbReference type="SUPFAM" id="SSF52540">
    <property type="entry name" value="P-loop containing nucleoside triphosphate hydrolases"/>
    <property type="match status" value="1"/>
</dbReference>
<dbReference type="SMART" id="SM00382">
    <property type="entry name" value="AAA"/>
    <property type="match status" value="1"/>
</dbReference>
<dbReference type="Pfam" id="PF00664">
    <property type="entry name" value="ABC_membrane"/>
    <property type="match status" value="1"/>
</dbReference>
<dbReference type="Gene3D" id="3.40.50.300">
    <property type="entry name" value="P-loop containing nucleotide triphosphate hydrolases"/>
    <property type="match status" value="1"/>
</dbReference>
<evidence type="ECO:0000256" key="1">
    <source>
        <dbReference type="ARBA" id="ARBA00004651"/>
    </source>
</evidence>
<feature type="domain" description="ABC transmembrane type-1" evidence="10">
    <location>
        <begin position="42"/>
        <end position="328"/>
    </location>
</feature>
<accession>A0ABT1W7C5</accession>
<dbReference type="InterPro" id="IPR003439">
    <property type="entry name" value="ABC_transporter-like_ATP-bd"/>
</dbReference>
<dbReference type="PANTHER" id="PTHR24221">
    <property type="entry name" value="ATP-BINDING CASSETTE SUB-FAMILY B"/>
    <property type="match status" value="1"/>
</dbReference>
<name>A0ABT1W7C5_9PROT</name>
<keyword evidence="4" id="KW-0547">Nucleotide-binding</keyword>
<dbReference type="Pfam" id="PF00005">
    <property type="entry name" value="ABC_tran"/>
    <property type="match status" value="1"/>
</dbReference>
<keyword evidence="3 8" id="KW-0812">Transmembrane</keyword>
<evidence type="ECO:0000256" key="8">
    <source>
        <dbReference type="SAM" id="Phobius"/>
    </source>
</evidence>
<proteinExistence type="predicted"/>
<feature type="transmembrane region" description="Helical" evidence="8">
    <location>
        <begin position="264"/>
        <end position="288"/>
    </location>
</feature>
<evidence type="ECO:0000256" key="2">
    <source>
        <dbReference type="ARBA" id="ARBA00022448"/>
    </source>
</evidence>
<dbReference type="SUPFAM" id="SSF90123">
    <property type="entry name" value="ABC transporter transmembrane region"/>
    <property type="match status" value="1"/>
</dbReference>
<dbReference type="PROSITE" id="PS50929">
    <property type="entry name" value="ABC_TM1F"/>
    <property type="match status" value="1"/>
</dbReference>